<dbReference type="PANTHER" id="PTHR43283:SF3">
    <property type="entry name" value="BETA-LACTAMASE FAMILY PROTEIN (AFU_ORTHOLOGUE AFUA_5G07500)"/>
    <property type="match status" value="1"/>
</dbReference>
<reference evidence="2 3" key="1">
    <citation type="journal article" date="2007" name="Genome Res.">
        <title>Genome characteristics of facultatively symbiotic Frankia sp. strains reflect host range and host plant biogeography.</title>
        <authorList>
            <person name="Normand P."/>
            <person name="Lapierre P."/>
            <person name="Tisa L.S."/>
            <person name="Gogarten J.P."/>
            <person name="Alloisio N."/>
            <person name="Bagnarol E."/>
            <person name="Bassi C.A."/>
            <person name="Berry A.M."/>
            <person name="Bickhart D.M."/>
            <person name="Choisne N."/>
            <person name="Couloux A."/>
            <person name="Cournoyer B."/>
            <person name="Cruveiller S."/>
            <person name="Daubin V."/>
            <person name="Demange N."/>
            <person name="Francino M.P."/>
            <person name="Goltsman E."/>
            <person name="Huang Y."/>
            <person name="Kopp O.R."/>
            <person name="Labarre L."/>
            <person name="Lapidus A."/>
            <person name="Lavire C."/>
            <person name="Marechal J."/>
            <person name="Martinez M."/>
            <person name="Mastronunzio J.E."/>
            <person name="Mullin B.C."/>
            <person name="Niemann J."/>
            <person name="Pujic P."/>
            <person name="Rawnsley T."/>
            <person name="Rouy Z."/>
            <person name="Schenowitz C."/>
            <person name="Sellstedt A."/>
            <person name="Tavares F."/>
            <person name="Tomkins J.P."/>
            <person name="Vallenet D."/>
            <person name="Valverde C."/>
            <person name="Wall L.G."/>
            <person name="Wang Y."/>
            <person name="Medigue C."/>
            <person name="Benson D.R."/>
        </authorList>
    </citation>
    <scope>NUCLEOTIDE SEQUENCE [LARGE SCALE GENOMIC DNA]</scope>
    <source>
        <strain evidence="3">DSM 45986 / CECT 9034 / ACN14a</strain>
    </source>
</reference>
<feature type="domain" description="Beta-lactamase-related" evidence="1">
    <location>
        <begin position="27"/>
        <end position="374"/>
    </location>
</feature>
<proteinExistence type="predicted"/>
<dbReference type="SUPFAM" id="SSF56601">
    <property type="entry name" value="beta-lactamase/transpeptidase-like"/>
    <property type="match status" value="1"/>
</dbReference>
<dbReference type="KEGG" id="fal:FRAAL0627"/>
<dbReference type="Pfam" id="PF00144">
    <property type="entry name" value="Beta-lactamase"/>
    <property type="match status" value="1"/>
</dbReference>
<dbReference type="PANTHER" id="PTHR43283">
    <property type="entry name" value="BETA-LACTAMASE-RELATED"/>
    <property type="match status" value="1"/>
</dbReference>
<dbReference type="RefSeq" id="WP_011601876.1">
    <property type="nucleotide sequence ID" value="NC_008278.1"/>
</dbReference>
<gene>
    <name evidence="2" type="ordered locus">FRAAL0627</name>
</gene>
<evidence type="ECO:0000313" key="3">
    <source>
        <dbReference type="Proteomes" id="UP000000657"/>
    </source>
</evidence>
<dbReference type="Gene3D" id="3.40.710.10">
    <property type="entry name" value="DD-peptidase/beta-lactamase superfamily"/>
    <property type="match status" value="1"/>
</dbReference>
<dbReference type="InterPro" id="IPR001466">
    <property type="entry name" value="Beta-lactam-related"/>
</dbReference>
<dbReference type="OrthoDB" id="4281716at2"/>
<evidence type="ECO:0000259" key="1">
    <source>
        <dbReference type="Pfam" id="PF00144"/>
    </source>
</evidence>
<dbReference type="Proteomes" id="UP000000657">
    <property type="component" value="Chromosome"/>
</dbReference>
<accession>Q0RT02</accession>
<sequence>MTRNEGGAAAATAAGAGFERVWRVPEGQVASGRIPGYVGALRIGGRVEVRAGGRMALGPASAPMTADTRFRLASLTKLTAGVLVLGLEHDGLLGLDDPVARWLPEAAAPRVLVAPDAPLDRTVEARRPITVRHLLTLTCGWGAVLEQTPLQAEMLRRGVFPGPLTPRMSADEFVARVAGLPLAFQPGEGWLYDTGIDLLGVLLARCAGRPLSELVAERITGPLAMASTGFWEPDPSRLATAYQPGPDGLAVLDAPDGAFARPPAFEELSSGLVSTAPDVLRLLCALADGGDPVLPVGAVARMTADALTDAQRDQARPIVGPGGSWGLGTGVDVEPAEPWMTPGRWGWDGGTGTTGHVDPTRGAVGVLLTQRAMTGPLDGFGEFWTAVAATR</sequence>
<protein>
    <submittedName>
        <fullName evidence="2">Penicillin-binding protein</fullName>
    </submittedName>
</protein>
<dbReference type="AlphaFoldDB" id="Q0RT02"/>
<dbReference type="EMBL" id="CT573213">
    <property type="protein sequence ID" value="CAJ59301.1"/>
    <property type="molecule type" value="Genomic_DNA"/>
</dbReference>
<dbReference type="eggNOG" id="COG1680">
    <property type="taxonomic scope" value="Bacteria"/>
</dbReference>
<name>Q0RT02_FRAAA</name>
<dbReference type="STRING" id="326424.FRAAL0627"/>
<dbReference type="MEROPS" id="S12.950"/>
<dbReference type="HOGENOM" id="CLU_020027_11_2_11"/>
<keyword evidence="3" id="KW-1185">Reference proteome</keyword>
<dbReference type="InterPro" id="IPR050789">
    <property type="entry name" value="Diverse_Enzym_Activities"/>
</dbReference>
<dbReference type="InterPro" id="IPR012338">
    <property type="entry name" value="Beta-lactam/transpept-like"/>
</dbReference>
<organism evidence="2 3">
    <name type="scientific">Frankia alni (strain DSM 45986 / CECT 9034 / ACN14a)</name>
    <dbReference type="NCBI Taxonomy" id="326424"/>
    <lineage>
        <taxon>Bacteria</taxon>
        <taxon>Bacillati</taxon>
        <taxon>Actinomycetota</taxon>
        <taxon>Actinomycetes</taxon>
        <taxon>Frankiales</taxon>
        <taxon>Frankiaceae</taxon>
        <taxon>Frankia</taxon>
    </lineage>
</organism>
<evidence type="ECO:0000313" key="2">
    <source>
        <dbReference type="EMBL" id="CAJ59301.1"/>
    </source>
</evidence>